<organism evidence="1 2">
    <name type="scientific">Microbulbifer thermotolerans</name>
    <dbReference type="NCBI Taxonomy" id="252514"/>
    <lineage>
        <taxon>Bacteria</taxon>
        <taxon>Pseudomonadati</taxon>
        <taxon>Pseudomonadota</taxon>
        <taxon>Gammaproteobacteria</taxon>
        <taxon>Cellvibrionales</taxon>
        <taxon>Microbulbiferaceae</taxon>
        <taxon>Microbulbifer</taxon>
    </lineage>
</organism>
<sequence length="105" mass="11691">MGLAISLVLSNTLAGAQRERLCYLLGWGRARVSFETKCRFSSAHIIANKLLSFGDMEGSDCCLLCWGSLPVFIETNYLTGKFFKEPLINSLPDGKNSLELDEKLR</sequence>
<dbReference type="Proteomes" id="UP000076077">
    <property type="component" value="Chromosome"/>
</dbReference>
<evidence type="ECO:0000313" key="2">
    <source>
        <dbReference type="Proteomes" id="UP000076077"/>
    </source>
</evidence>
<evidence type="ECO:0000313" key="1">
    <source>
        <dbReference type="EMBL" id="AMX02473.1"/>
    </source>
</evidence>
<proteinExistence type="predicted"/>
<reference evidence="2" key="1">
    <citation type="submission" date="2016-03" db="EMBL/GenBank/DDBJ databases">
        <authorList>
            <person name="Lee Y.-S."/>
            <person name="Choi Y.-L."/>
        </authorList>
    </citation>
    <scope>NUCLEOTIDE SEQUENCE [LARGE SCALE GENOMIC DNA]</scope>
    <source>
        <strain evidence="2">DAU221</strain>
    </source>
</reference>
<gene>
    <name evidence="1" type="ORF">A3224_07635</name>
</gene>
<dbReference type="AlphaFoldDB" id="A0A143HLA8"/>
<name>A0A143HLA8_MICTH</name>
<keyword evidence="2" id="KW-1185">Reference proteome</keyword>
<protein>
    <submittedName>
        <fullName evidence="1">Uncharacterized protein</fullName>
    </submittedName>
</protein>
<accession>A0A143HLA8</accession>
<dbReference type="EMBL" id="CP014864">
    <property type="protein sequence ID" value="AMX02473.1"/>
    <property type="molecule type" value="Genomic_DNA"/>
</dbReference>
<dbReference type="KEGG" id="mthd:A3224_07635"/>